<gene>
    <name evidence="2" type="ORF">IRY55_07130</name>
</gene>
<protein>
    <submittedName>
        <fullName evidence="2">YtxH domain-containing protein</fullName>
    </submittedName>
</protein>
<evidence type="ECO:0000313" key="3">
    <source>
        <dbReference type="Proteomes" id="UP000622653"/>
    </source>
</evidence>
<keyword evidence="3" id="KW-1185">Reference proteome</keyword>
<proteinExistence type="predicted"/>
<dbReference type="RefSeq" id="WP_194562609.1">
    <property type="nucleotide sequence ID" value="NZ_JADKPV010000002.1"/>
</dbReference>
<dbReference type="EMBL" id="JADKPV010000002">
    <property type="protein sequence ID" value="MBF4501136.1"/>
    <property type="molecule type" value="Genomic_DNA"/>
</dbReference>
<comment type="caution">
    <text evidence="2">The sequence shown here is derived from an EMBL/GenBank/DDBJ whole genome shotgun (WGS) entry which is preliminary data.</text>
</comment>
<organism evidence="2 3">
    <name type="scientific">Savagea serpentis</name>
    <dbReference type="NCBI Taxonomy" id="2785297"/>
    <lineage>
        <taxon>Bacteria</taxon>
        <taxon>Bacillati</taxon>
        <taxon>Bacillota</taxon>
        <taxon>Bacilli</taxon>
        <taxon>Bacillales</taxon>
        <taxon>Caryophanaceae</taxon>
        <taxon>Savagea</taxon>
    </lineage>
</organism>
<dbReference type="Proteomes" id="UP000622653">
    <property type="component" value="Unassembled WGS sequence"/>
</dbReference>
<evidence type="ECO:0000313" key="2">
    <source>
        <dbReference type="EMBL" id="MBF4501136.1"/>
    </source>
</evidence>
<accession>A0A8J7G6F3</accession>
<name>A0A8J7G6F3_9BACL</name>
<feature type="region of interest" description="Disordered" evidence="1">
    <location>
        <begin position="47"/>
        <end position="119"/>
    </location>
</feature>
<dbReference type="AlphaFoldDB" id="A0A8J7G6F3"/>
<reference evidence="2" key="1">
    <citation type="submission" date="2020-11" db="EMBL/GenBank/DDBJ databases">
        <title>Multidrug resistant novel bacterium Savagea serpentis sp. nov., isolated from the scats of a vine snake (Ahaetulla nasuta).</title>
        <authorList>
            <person name="Venkata Ramana V."/>
            <person name="Vikas Patil S."/>
            <person name="Yogita Lugani V."/>
        </authorList>
    </citation>
    <scope>NUCLEOTIDE SEQUENCE</scope>
    <source>
        <strain evidence="2">SN6</strain>
    </source>
</reference>
<evidence type="ECO:0000256" key="1">
    <source>
        <dbReference type="SAM" id="MobiDB-lite"/>
    </source>
</evidence>
<sequence>MGKKLKGLAVTAIAAGAYAYFKDPANREKAQQFVQETKEKVESFIEQKKEEYTEATETSQTSTEDLEEKAGNPDPYDTPDNEMVSEGAQTSVQYYGQEVEDDSNKKEDGLYHKHLEEER</sequence>
<feature type="compositionally biased region" description="Basic and acidic residues" evidence="1">
    <location>
        <begin position="102"/>
        <end position="119"/>
    </location>
</feature>